<accession>A0A9P4HEZ5</accession>
<evidence type="ECO:0000313" key="1">
    <source>
        <dbReference type="EMBL" id="KAF2033368.1"/>
    </source>
</evidence>
<protein>
    <submittedName>
        <fullName evidence="1">Uncharacterized protein</fullName>
    </submittedName>
</protein>
<dbReference type="Proteomes" id="UP000799777">
    <property type="component" value="Unassembled WGS sequence"/>
</dbReference>
<proteinExistence type="predicted"/>
<sequence>MLVALWAYYIYQNFAPKPPYYPTGSLDRNYEPQIPLEIVISMYKEPVEDVSSFITSLEQTTVLAGARVIIYIKDQDVNAEDIRQRTNATRVTKLANIGREGETYLHHINTHWERLAKHTIFLQADVHNSREFYPRLRSFFHSQRTGYLSLGPSDICDCQHCGDQFFWKDNTGIFPEYYSHVHNSTQDACKHVSLSYKGQFIVSAARIRGIDKNIYKNLWHAFVDENSWAHQPEFLRGRSDSMSAPRFGYSMERMWNLLFQCSDMDVAWKCPSMISGWRLGGDIGDCQCFDT</sequence>
<dbReference type="OrthoDB" id="28755at2759"/>
<reference evidence="1" key="1">
    <citation type="journal article" date="2020" name="Stud. Mycol.">
        <title>101 Dothideomycetes genomes: a test case for predicting lifestyles and emergence of pathogens.</title>
        <authorList>
            <person name="Haridas S."/>
            <person name="Albert R."/>
            <person name="Binder M."/>
            <person name="Bloem J."/>
            <person name="Labutti K."/>
            <person name="Salamov A."/>
            <person name="Andreopoulos B."/>
            <person name="Baker S."/>
            <person name="Barry K."/>
            <person name="Bills G."/>
            <person name="Bluhm B."/>
            <person name="Cannon C."/>
            <person name="Castanera R."/>
            <person name="Culley D."/>
            <person name="Daum C."/>
            <person name="Ezra D."/>
            <person name="Gonzalez J."/>
            <person name="Henrissat B."/>
            <person name="Kuo A."/>
            <person name="Liang C."/>
            <person name="Lipzen A."/>
            <person name="Lutzoni F."/>
            <person name="Magnuson J."/>
            <person name="Mondo S."/>
            <person name="Nolan M."/>
            <person name="Ohm R."/>
            <person name="Pangilinan J."/>
            <person name="Park H.-J."/>
            <person name="Ramirez L."/>
            <person name="Alfaro M."/>
            <person name="Sun H."/>
            <person name="Tritt A."/>
            <person name="Yoshinaga Y."/>
            <person name="Zwiers L.-H."/>
            <person name="Turgeon B."/>
            <person name="Goodwin S."/>
            <person name="Spatafora J."/>
            <person name="Crous P."/>
            <person name="Grigoriev I."/>
        </authorList>
    </citation>
    <scope>NUCLEOTIDE SEQUENCE</scope>
    <source>
        <strain evidence="1">CBS 110217</strain>
    </source>
</reference>
<gene>
    <name evidence="1" type="ORF">EK21DRAFT_58873</name>
</gene>
<keyword evidence="2" id="KW-1185">Reference proteome</keyword>
<dbReference type="PANTHER" id="PTHR37490:SF1">
    <property type="entry name" value="GLYCOSYLTRANSFERASE 2-LIKE DOMAIN-CONTAINING PROTEIN"/>
    <property type="match status" value="1"/>
</dbReference>
<comment type="caution">
    <text evidence="1">The sequence shown here is derived from an EMBL/GenBank/DDBJ whole genome shotgun (WGS) entry which is preliminary data.</text>
</comment>
<dbReference type="EMBL" id="ML978167">
    <property type="protein sequence ID" value="KAF2033368.1"/>
    <property type="molecule type" value="Genomic_DNA"/>
</dbReference>
<evidence type="ECO:0000313" key="2">
    <source>
        <dbReference type="Proteomes" id="UP000799777"/>
    </source>
</evidence>
<dbReference type="InterPro" id="IPR021838">
    <property type="entry name" value="DUF3431"/>
</dbReference>
<dbReference type="PANTHER" id="PTHR37490">
    <property type="entry name" value="EXPRESSED PROTEIN"/>
    <property type="match status" value="1"/>
</dbReference>
<dbReference type="Pfam" id="PF11913">
    <property type="entry name" value="DUF3431"/>
    <property type="match status" value="1"/>
</dbReference>
<name>A0A9P4HEZ5_9PLEO</name>
<organism evidence="1 2">
    <name type="scientific">Setomelanomma holmii</name>
    <dbReference type="NCBI Taxonomy" id="210430"/>
    <lineage>
        <taxon>Eukaryota</taxon>
        <taxon>Fungi</taxon>
        <taxon>Dikarya</taxon>
        <taxon>Ascomycota</taxon>
        <taxon>Pezizomycotina</taxon>
        <taxon>Dothideomycetes</taxon>
        <taxon>Pleosporomycetidae</taxon>
        <taxon>Pleosporales</taxon>
        <taxon>Pleosporineae</taxon>
        <taxon>Phaeosphaeriaceae</taxon>
        <taxon>Setomelanomma</taxon>
    </lineage>
</organism>
<dbReference type="AlphaFoldDB" id="A0A9P4HEZ5"/>